<dbReference type="AlphaFoldDB" id="A0A135UI81"/>
<keyword evidence="3" id="KW-1185">Reference proteome</keyword>
<dbReference type="OrthoDB" id="10546971at2759"/>
<feature type="region of interest" description="Disordered" evidence="1">
    <location>
        <begin position="1"/>
        <end position="29"/>
    </location>
</feature>
<gene>
    <name evidence="2" type="ORF">CSAL01_09069</name>
</gene>
<evidence type="ECO:0000313" key="3">
    <source>
        <dbReference type="Proteomes" id="UP000070121"/>
    </source>
</evidence>
<dbReference type="EMBL" id="JFFI01001423">
    <property type="protein sequence ID" value="KXH60108.1"/>
    <property type="molecule type" value="Genomic_DNA"/>
</dbReference>
<organism evidence="2 3">
    <name type="scientific">Colletotrichum salicis</name>
    <dbReference type="NCBI Taxonomy" id="1209931"/>
    <lineage>
        <taxon>Eukaryota</taxon>
        <taxon>Fungi</taxon>
        <taxon>Dikarya</taxon>
        <taxon>Ascomycota</taxon>
        <taxon>Pezizomycotina</taxon>
        <taxon>Sordariomycetes</taxon>
        <taxon>Hypocreomycetidae</taxon>
        <taxon>Glomerellales</taxon>
        <taxon>Glomerellaceae</taxon>
        <taxon>Colletotrichum</taxon>
        <taxon>Colletotrichum acutatum species complex</taxon>
    </lineage>
</organism>
<dbReference type="Proteomes" id="UP000070121">
    <property type="component" value="Unassembled WGS sequence"/>
</dbReference>
<comment type="caution">
    <text evidence="2">The sequence shown here is derived from an EMBL/GenBank/DDBJ whole genome shotgun (WGS) entry which is preliminary data.</text>
</comment>
<proteinExistence type="predicted"/>
<protein>
    <submittedName>
        <fullName evidence="2">Uncharacterized protein</fullName>
    </submittedName>
</protein>
<feature type="region of interest" description="Disordered" evidence="1">
    <location>
        <begin position="113"/>
        <end position="140"/>
    </location>
</feature>
<name>A0A135UI81_9PEZI</name>
<sequence>MDSQDSQMPKKRKLDDDNGAAPAGENGGNRSGVTWGCFRPLAIEFGHEASCIFGGHNLEIWATDAQGAKRQIGRIWDFQGYCEAEQAKIIAKPEVMGPTSPLTLAALRLVRDRQEEKARQKEEETRQKEEEACQKEKKVL</sequence>
<reference evidence="2 3" key="1">
    <citation type="submission" date="2014-02" db="EMBL/GenBank/DDBJ databases">
        <title>The genome sequence of Colletotrichum salicis CBS 607.94.</title>
        <authorList>
            <person name="Baroncelli R."/>
            <person name="Thon M.R."/>
        </authorList>
    </citation>
    <scope>NUCLEOTIDE SEQUENCE [LARGE SCALE GENOMIC DNA]</scope>
    <source>
        <strain evidence="2 3">CBS 607.94</strain>
    </source>
</reference>
<accession>A0A135UI81</accession>
<evidence type="ECO:0000313" key="2">
    <source>
        <dbReference type="EMBL" id="KXH60108.1"/>
    </source>
</evidence>
<evidence type="ECO:0000256" key="1">
    <source>
        <dbReference type="SAM" id="MobiDB-lite"/>
    </source>
</evidence>